<accession>A0A2M9WN73</accession>
<evidence type="ECO:0000313" key="4">
    <source>
        <dbReference type="Proteomes" id="UP000231914"/>
    </source>
</evidence>
<comment type="caution">
    <text evidence="3">The sequence shown here is derived from an EMBL/GenBank/DDBJ whole genome shotgun (WGS) entry which is preliminary data.</text>
</comment>
<protein>
    <submittedName>
        <fullName evidence="3">Uncharacterized protein</fullName>
    </submittedName>
</protein>
<name>A0A2M9WN73_9LACO</name>
<keyword evidence="1" id="KW-0175">Coiled coil</keyword>
<proteinExistence type="predicted"/>
<sequence length="197" mass="22386">MKEVMAGLATQLAALIGNETVTAVNSKIAAMKTEKDIGKVKQNYENILNGLLNERAEALRIAQAYRDELEKVEISDEDIEHLHNTVERLIEIIKNFLIKQNNGEDNQEIQEQISSFEQIKELISVDTLKTMQLLGFNYKQAIGDPLTMILRNFILSKVPTSDNTEVIHKMITPEMVEILKNKNAYDNFKELIGNPEN</sequence>
<dbReference type="Proteomes" id="UP000231914">
    <property type="component" value="Unassembled WGS sequence"/>
</dbReference>
<reference evidence="3 4" key="1">
    <citation type="submission" date="2016-10" db="EMBL/GenBank/DDBJ databases">
        <title>WGS of isloates from the oral cavity of healthy individuals.</title>
        <authorList>
            <person name="Sharma S."/>
            <person name="Pal V.K."/>
            <person name="Patil P.B."/>
            <person name="Korpole S."/>
            <person name="Grover V."/>
        </authorList>
    </citation>
    <scope>NUCLEOTIDE SEQUENCE [LARGE SCALE GENOMIC DNA]</scope>
    <source>
        <strain evidence="3 4">DISK12</strain>
    </source>
</reference>
<evidence type="ECO:0000313" key="3">
    <source>
        <dbReference type="EMBL" id="PJZ16875.1"/>
    </source>
</evidence>
<feature type="coiled-coil region" evidence="1">
    <location>
        <begin position="41"/>
        <end position="68"/>
    </location>
</feature>
<organism evidence="3 4">
    <name type="scientific">Lactobacillus crispatus</name>
    <dbReference type="NCBI Taxonomy" id="47770"/>
    <lineage>
        <taxon>Bacteria</taxon>
        <taxon>Bacillati</taxon>
        <taxon>Bacillota</taxon>
        <taxon>Bacilli</taxon>
        <taxon>Lactobacillales</taxon>
        <taxon>Lactobacillaceae</taxon>
        <taxon>Lactobacillus</taxon>
    </lineage>
</organism>
<dbReference type="EMBL" id="MKXG01000103">
    <property type="protein sequence ID" value="PJZ16875.1"/>
    <property type="molecule type" value="Genomic_DNA"/>
</dbReference>
<dbReference type="EMBL" id="JAVTXN010000122">
    <property type="protein sequence ID" value="MDT9610690.1"/>
    <property type="molecule type" value="Genomic_DNA"/>
</dbReference>
<evidence type="ECO:0000313" key="2">
    <source>
        <dbReference type="EMBL" id="MDT9610690.1"/>
    </source>
</evidence>
<reference evidence="2" key="2">
    <citation type="submission" date="2023-08" db="EMBL/GenBank/DDBJ databases">
        <title>Lactobacillus from the Female Urinary Tract.</title>
        <authorList>
            <person name="Stegman N."/>
            <person name="Jackson B."/>
            <person name="Steiling M."/>
            <person name="Sedano C."/>
            <person name="Wolfe A."/>
            <person name="Putonti C."/>
        </authorList>
    </citation>
    <scope>NUCLEOTIDE SEQUENCE</scope>
    <source>
        <strain evidence="2">UMB5661</strain>
    </source>
</reference>
<gene>
    <name evidence="3" type="ORF">BHU41_00585</name>
    <name evidence="2" type="ORF">RON39_11445</name>
</gene>
<dbReference type="Proteomes" id="UP001253287">
    <property type="component" value="Unassembled WGS sequence"/>
</dbReference>
<evidence type="ECO:0000256" key="1">
    <source>
        <dbReference type="SAM" id="Coils"/>
    </source>
</evidence>
<dbReference type="RefSeq" id="WP_180948239.1">
    <property type="nucleotide sequence ID" value="NZ_JASOID010000058.1"/>
</dbReference>
<dbReference type="AlphaFoldDB" id="A0A2M9WN73"/>